<reference evidence="1 2" key="1">
    <citation type="submission" date="2018-10" db="EMBL/GenBank/DDBJ databases">
        <title>Natrarchaeobius chitinivorans gen. nov., sp. nov., and Natrarchaeobius haloalkaliphilus sp. nov., alkaliphilic, chitin-utilizing haloarchaea from hypersaline alkaline lakes.</title>
        <authorList>
            <person name="Sorokin D.Y."/>
            <person name="Elcheninov A.G."/>
            <person name="Kostrikina N.A."/>
            <person name="Bale N.J."/>
            <person name="Sinninghe Damste J.S."/>
            <person name="Khijniak T.V."/>
            <person name="Kublanov I.V."/>
            <person name="Toshchakov S.V."/>
        </authorList>
    </citation>
    <scope>NUCLEOTIDE SEQUENCE [LARGE SCALE GENOMIC DNA]</scope>
    <source>
        <strain evidence="1 2">AArcht4T</strain>
    </source>
</reference>
<comment type="caution">
    <text evidence="1">The sequence shown here is derived from an EMBL/GenBank/DDBJ whole genome shotgun (WGS) entry which is preliminary data.</text>
</comment>
<dbReference type="EMBL" id="REGA01000001">
    <property type="protein sequence ID" value="RQG97734.1"/>
    <property type="molecule type" value="Genomic_DNA"/>
</dbReference>
<accession>A0A3N6MAP7</accession>
<dbReference type="Pfam" id="PF25943">
    <property type="entry name" value="DUF7983"/>
    <property type="match status" value="1"/>
</dbReference>
<sequence>MDDDDWADVRTACRGLEPGSELETPVSGRRFTVERTGNDRIVVRFVDSGEERPLWREQFGVLVDQLEGSRVAVDDLQPGIEPYAAIVTLTESAGVSDGAIVADPDDAAGESPFLVPAVEARTSTERVRDDALLLASHLERVAEREPESLGTDPLTDLYVLASDVQHGADRLRRTARESLLERLGPNQELHGRFGTVRRTVRERRRPADDEAVFDALDERGVPREWVLGVDPEKLDVVVSVTDVPAADVYDVDETVYIQKTGVDEDEKYSRLQGLVDRIEELEGAEGEEFREELDEIEERLEEALSA</sequence>
<name>A0A3N6MAP7_NATCH</name>
<evidence type="ECO:0000313" key="1">
    <source>
        <dbReference type="EMBL" id="RQG97734.1"/>
    </source>
</evidence>
<protein>
    <submittedName>
        <fullName evidence="1">Uncharacterized protein</fullName>
    </submittedName>
</protein>
<dbReference type="RefSeq" id="WP_124193714.1">
    <property type="nucleotide sequence ID" value="NZ_REGA01000001.1"/>
</dbReference>
<evidence type="ECO:0000313" key="2">
    <source>
        <dbReference type="Proteomes" id="UP000282323"/>
    </source>
</evidence>
<proteinExistence type="predicted"/>
<dbReference type="AlphaFoldDB" id="A0A3N6MAP7"/>
<dbReference type="Proteomes" id="UP000282323">
    <property type="component" value="Unassembled WGS sequence"/>
</dbReference>
<keyword evidence="2" id="KW-1185">Reference proteome</keyword>
<dbReference type="OrthoDB" id="247969at2157"/>
<dbReference type="InterPro" id="IPR058289">
    <property type="entry name" value="DUF7983"/>
</dbReference>
<organism evidence="1 2">
    <name type="scientific">Natrarchaeobius chitinivorans</name>
    <dbReference type="NCBI Taxonomy" id="1679083"/>
    <lineage>
        <taxon>Archaea</taxon>
        <taxon>Methanobacteriati</taxon>
        <taxon>Methanobacteriota</taxon>
        <taxon>Stenosarchaea group</taxon>
        <taxon>Halobacteria</taxon>
        <taxon>Halobacteriales</taxon>
        <taxon>Natrialbaceae</taxon>
        <taxon>Natrarchaeobius</taxon>
    </lineage>
</organism>
<gene>
    <name evidence="1" type="ORF">EA473_00505</name>
</gene>